<comment type="similarity">
    <text evidence="4">Belongs to the LptA family.</text>
</comment>
<comment type="subcellular location">
    <subcellularLocation>
        <location evidence="4">Periplasm</location>
    </subcellularLocation>
</comment>
<dbReference type="InterPro" id="IPR052037">
    <property type="entry name" value="LPS_export_LptA"/>
</dbReference>
<comment type="function">
    <text evidence="4">Involved in the assembly of lipopolysaccharide (LPS). Required for the translocation of LPS from the inner membrane to the outer membrane. May form a bridge between the inner membrane and the outer membrane, via interactions with LptC and LptD, thereby facilitating LPS transfer across the periplasm.</text>
</comment>
<evidence type="ECO:0000313" key="7">
    <source>
        <dbReference type="Proteomes" id="UP001596422"/>
    </source>
</evidence>
<evidence type="ECO:0000256" key="2">
    <source>
        <dbReference type="ARBA" id="ARBA00022729"/>
    </source>
</evidence>
<protein>
    <recommendedName>
        <fullName evidence="4">Lipopolysaccharide export system protein LptA</fullName>
    </recommendedName>
</protein>
<sequence precursor="true">MRATDTGTWLAALLALAISGSALALPGDRNQPIHISADQATIDDVSGVTTYAGNVHIEQGSMKISARQVDLHRNDGDVSRILATGNVHFQQQAASNKPVTNAYGERMDYDIGRREVTITGEAKVVQQKDTFTGQKIVYNLDKSIVNAFSGKGEQGQRVQMVIQPKGAAE</sequence>
<comment type="subunit">
    <text evidence="4">Component of the lipopolysaccharide transport and assembly complex.</text>
</comment>
<feature type="domain" description="Organic solvent tolerance-like N-terminal" evidence="5">
    <location>
        <begin position="34"/>
        <end position="142"/>
    </location>
</feature>
<dbReference type="Pfam" id="PF03968">
    <property type="entry name" value="LptD_N"/>
    <property type="match status" value="1"/>
</dbReference>
<reference evidence="7" key="1">
    <citation type="journal article" date="2019" name="Int. J. Syst. Evol. Microbiol.">
        <title>The Global Catalogue of Microorganisms (GCM) 10K type strain sequencing project: providing services to taxonomists for standard genome sequencing and annotation.</title>
        <authorList>
            <consortium name="The Broad Institute Genomics Platform"/>
            <consortium name="The Broad Institute Genome Sequencing Center for Infectious Disease"/>
            <person name="Wu L."/>
            <person name="Ma J."/>
        </authorList>
    </citation>
    <scope>NUCLEOTIDE SEQUENCE [LARGE SCALE GENOMIC DNA]</scope>
    <source>
        <strain evidence="7">NBRC 111756</strain>
    </source>
</reference>
<keyword evidence="2 4" id="KW-0732">Signal</keyword>
<evidence type="ECO:0000256" key="4">
    <source>
        <dbReference type="HAMAP-Rule" id="MF_01914"/>
    </source>
</evidence>
<dbReference type="HAMAP" id="MF_01914">
    <property type="entry name" value="LPS_assembly_LptA"/>
    <property type="match status" value="1"/>
</dbReference>
<evidence type="ECO:0000256" key="1">
    <source>
        <dbReference type="ARBA" id="ARBA00022448"/>
    </source>
</evidence>
<dbReference type="PANTHER" id="PTHR36504:SF1">
    <property type="entry name" value="LIPOPOLYSACCHARIDE EXPORT SYSTEM PROTEIN LPTA"/>
    <property type="match status" value="1"/>
</dbReference>
<dbReference type="PANTHER" id="PTHR36504">
    <property type="entry name" value="LIPOPOLYSACCHARIDE EXPORT SYSTEM PROTEIN LPTA"/>
    <property type="match status" value="1"/>
</dbReference>
<evidence type="ECO:0000259" key="5">
    <source>
        <dbReference type="Pfam" id="PF03968"/>
    </source>
</evidence>
<gene>
    <name evidence="4 6" type="primary">lptA</name>
    <name evidence="6" type="ORF">ACFQDL_04795</name>
</gene>
<feature type="signal peptide" evidence="4">
    <location>
        <begin position="1"/>
        <end position="24"/>
    </location>
</feature>
<proteinExistence type="inferred from homology"/>
<dbReference type="InterPro" id="IPR014340">
    <property type="entry name" value="LptA"/>
</dbReference>
<organism evidence="6 7">
    <name type="scientific">Marinobacterium aestuariivivens</name>
    <dbReference type="NCBI Taxonomy" id="1698799"/>
    <lineage>
        <taxon>Bacteria</taxon>
        <taxon>Pseudomonadati</taxon>
        <taxon>Pseudomonadota</taxon>
        <taxon>Gammaproteobacteria</taxon>
        <taxon>Oceanospirillales</taxon>
        <taxon>Oceanospirillaceae</taxon>
        <taxon>Marinobacterium</taxon>
    </lineage>
</organism>
<keyword evidence="1 4" id="KW-0813">Transport</keyword>
<evidence type="ECO:0000256" key="3">
    <source>
        <dbReference type="ARBA" id="ARBA00022764"/>
    </source>
</evidence>
<keyword evidence="7" id="KW-1185">Reference proteome</keyword>
<accession>A0ABW1ZWC5</accession>
<keyword evidence="3 4" id="KW-0574">Periplasm</keyword>
<comment type="caution">
    <text evidence="6">The sequence shown here is derived from an EMBL/GenBank/DDBJ whole genome shotgun (WGS) entry which is preliminary data.</text>
</comment>
<dbReference type="EMBL" id="JBHSWE010000001">
    <property type="protein sequence ID" value="MFC6669489.1"/>
    <property type="molecule type" value="Genomic_DNA"/>
</dbReference>
<name>A0ABW1ZWC5_9GAMM</name>
<dbReference type="Gene3D" id="2.60.450.10">
    <property type="entry name" value="Lipopolysaccharide (LPS) transport protein A like domain"/>
    <property type="match status" value="1"/>
</dbReference>
<dbReference type="Proteomes" id="UP001596422">
    <property type="component" value="Unassembled WGS sequence"/>
</dbReference>
<feature type="chain" id="PRO_5044923608" description="Lipopolysaccharide export system protein LptA" evidence="4">
    <location>
        <begin position="25"/>
        <end position="169"/>
    </location>
</feature>
<evidence type="ECO:0000313" key="6">
    <source>
        <dbReference type="EMBL" id="MFC6669489.1"/>
    </source>
</evidence>
<dbReference type="NCBIfam" id="TIGR03002">
    <property type="entry name" value="outer_YhbN_LptA"/>
    <property type="match status" value="1"/>
</dbReference>
<dbReference type="InterPro" id="IPR005653">
    <property type="entry name" value="OstA-like_N"/>
</dbReference>
<dbReference type="RefSeq" id="WP_379908045.1">
    <property type="nucleotide sequence ID" value="NZ_JBHSWE010000001.1"/>
</dbReference>